<protein>
    <submittedName>
        <fullName evidence="1">Uncharacterized protein</fullName>
    </submittedName>
</protein>
<name>A0A0A8XXW1_ARUDO</name>
<reference evidence="1" key="1">
    <citation type="submission" date="2014-09" db="EMBL/GenBank/DDBJ databases">
        <authorList>
            <person name="Magalhaes I.L.F."/>
            <person name="Oliveira U."/>
            <person name="Santos F.R."/>
            <person name="Vidigal T.H.D.A."/>
            <person name="Brescovit A.D."/>
            <person name="Santos A.J."/>
        </authorList>
    </citation>
    <scope>NUCLEOTIDE SEQUENCE</scope>
    <source>
        <tissue evidence="1">Shoot tissue taken approximately 20 cm above the soil surface</tissue>
    </source>
</reference>
<accession>A0A0A8XXW1</accession>
<dbReference type="EMBL" id="GBRH01279204">
    <property type="protein sequence ID" value="JAD18691.1"/>
    <property type="molecule type" value="Transcribed_RNA"/>
</dbReference>
<organism evidence="1">
    <name type="scientific">Arundo donax</name>
    <name type="common">Giant reed</name>
    <name type="synonym">Donax arundinaceus</name>
    <dbReference type="NCBI Taxonomy" id="35708"/>
    <lineage>
        <taxon>Eukaryota</taxon>
        <taxon>Viridiplantae</taxon>
        <taxon>Streptophyta</taxon>
        <taxon>Embryophyta</taxon>
        <taxon>Tracheophyta</taxon>
        <taxon>Spermatophyta</taxon>
        <taxon>Magnoliopsida</taxon>
        <taxon>Liliopsida</taxon>
        <taxon>Poales</taxon>
        <taxon>Poaceae</taxon>
        <taxon>PACMAD clade</taxon>
        <taxon>Arundinoideae</taxon>
        <taxon>Arundineae</taxon>
        <taxon>Arundo</taxon>
    </lineage>
</organism>
<evidence type="ECO:0000313" key="1">
    <source>
        <dbReference type="EMBL" id="JAD18691.1"/>
    </source>
</evidence>
<dbReference type="AlphaFoldDB" id="A0A0A8XXW1"/>
<sequence>MELYDNLADTSDFSYGNLMFTE</sequence>
<proteinExistence type="predicted"/>
<reference evidence="1" key="2">
    <citation type="journal article" date="2015" name="Data Brief">
        <title>Shoot transcriptome of the giant reed, Arundo donax.</title>
        <authorList>
            <person name="Barrero R.A."/>
            <person name="Guerrero F.D."/>
            <person name="Moolhuijzen P."/>
            <person name="Goolsby J.A."/>
            <person name="Tidwell J."/>
            <person name="Bellgard S.E."/>
            <person name="Bellgard M.I."/>
        </authorList>
    </citation>
    <scope>NUCLEOTIDE SEQUENCE</scope>
    <source>
        <tissue evidence="1">Shoot tissue taken approximately 20 cm above the soil surface</tissue>
    </source>
</reference>